<organism evidence="1 2">
    <name type="scientific">Novosphingobium aquiterrae</name>
    <dbReference type="NCBI Taxonomy" id="624388"/>
    <lineage>
        <taxon>Bacteria</taxon>
        <taxon>Pseudomonadati</taxon>
        <taxon>Pseudomonadota</taxon>
        <taxon>Alphaproteobacteria</taxon>
        <taxon>Sphingomonadales</taxon>
        <taxon>Sphingomonadaceae</taxon>
        <taxon>Novosphingobium</taxon>
    </lineage>
</organism>
<protein>
    <submittedName>
        <fullName evidence="1">DUF2141 domain-containing protein</fullName>
    </submittedName>
</protein>
<proteinExistence type="predicted"/>
<dbReference type="InterPro" id="IPR018673">
    <property type="entry name" value="DUF2141"/>
</dbReference>
<evidence type="ECO:0000313" key="2">
    <source>
        <dbReference type="Proteomes" id="UP001589943"/>
    </source>
</evidence>
<accession>A0ABV6PFP4</accession>
<sequence>MGIALAAPLVARAGPLIPSTPDLGKAEGRCRAGESGPALLVNVAGLKDRKGNLKLEVYPSNDEDFLADDNILVSAGKTFRRVEMAVPATGNVQVCVRIPGPGTYSISLLHDRDANRKFGLSVDGIGFTGNPKLGMRKPKAAATRLSVSSGGVSQTTIVMNYRKGLMSFGPLSQ</sequence>
<dbReference type="Proteomes" id="UP001589943">
    <property type="component" value="Unassembled WGS sequence"/>
</dbReference>
<evidence type="ECO:0000313" key="1">
    <source>
        <dbReference type="EMBL" id="MFC0588646.1"/>
    </source>
</evidence>
<gene>
    <name evidence="1" type="ORF">ACFFF7_04410</name>
</gene>
<dbReference type="Pfam" id="PF09912">
    <property type="entry name" value="DUF2141"/>
    <property type="match status" value="1"/>
</dbReference>
<reference evidence="1 2" key="1">
    <citation type="submission" date="2024-09" db="EMBL/GenBank/DDBJ databases">
        <authorList>
            <person name="Sun Q."/>
            <person name="Mori K."/>
        </authorList>
    </citation>
    <scope>NUCLEOTIDE SEQUENCE [LARGE SCALE GENOMIC DNA]</scope>
    <source>
        <strain evidence="1 2">NCAIM B.02537</strain>
    </source>
</reference>
<keyword evidence="2" id="KW-1185">Reference proteome</keyword>
<comment type="caution">
    <text evidence="1">The sequence shown here is derived from an EMBL/GenBank/DDBJ whole genome shotgun (WGS) entry which is preliminary data.</text>
</comment>
<name>A0ABV6PFP4_9SPHN</name>
<dbReference type="RefSeq" id="WP_379480463.1">
    <property type="nucleotide sequence ID" value="NZ_JBHLTL010000001.1"/>
</dbReference>
<dbReference type="EMBL" id="JBHLTL010000001">
    <property type="protein sequence ID" value="MFC0588646.1"/>
    <property type="molecule type" value="Genomic_DNA"/>
</dbReference>